<dbReference type="EC" id="3.5.3.1" evidence="3 13"/>
<evidence type="ECO:0000256" key="13">
    <source>
        <dbReference type="RuleBase" id="RU361159"/>
    </source>
</evidence>
<feature type="binding site" evidence="10">
    <location>
        <position position="102"/>
    </location>
    <ligand>
        <name>Mn(2+)</name>
        <dbReference type="ChEBI" id="CHEBI:29035"/>
        <label>1</label>
    </ligand>
</feature>
<feature type="binding site" evidence="10">
    <location>
        <position position="129"/>
    </location>
    <ligand>
        <name>Mn(2+)</name>
        <dbReference type="ChEBI" id="CHEBI:29035"/>
        <label>1</label>
    </ligand>
</feature>
<feature type="binding site" evidence="10">
    <location>
        <position position="233"/>
    </location>
    <ligand>
        <name>Mn(2+)</name>
        <dbReference type="ChEBI" id="CHEBI:29035"/>
        <label>1</label>
    </ligand>
</feature>
<evidence type="ECO:0000256" key="10">
    <source>
        <dbReference type="PIRSR" id="PIRSR036979-1"/>
    </source>
</evidence>
<dbReference type="PROSITE" id="PS51409">
    <property type="entry name" value="ARGINASE_2"/>
    <property type="match status" value="1"/>
</dbReference>
<evidence type="ECO:0000256" key="8">
    <source>
        <dbReference type="ARBA" id="ARBA00023211"/>
    </source>
</evidence>
<dbReference type="PANTHER" id="PTHR43782:SF2">
    <property type="entry name" value="ARGINASE-1"/>
    <property type="match status" value="1"/>
</dbReference>
<dbReference type="NCBIfam" id="TIGR01229">
    <property type="entry name" value="rocF_arginase"/>
    <property type="match status" value="1"/>
</dbReference>
<evidence type="ECO:0000256" key="4">
    <source>
        <dbReference type="ARBA" id="ARBA00022436"/>
    </source>
</evidence>
<evidence type="ECO:0000256" key="12">
    <source>
        <dbReference type="RuleBase" id="RU003684"/>
    </source>
</evidence>
<dbReference type="InterPro" id="IPR023696">
    <property type="entry name" value="Ureohydrolase_dom_sf"/>
</dbReference>
<dbReference type="PRINTS" id="PR00116">
    <property type="entry name" value="ARGINASE"/>
</dbReference>
<evidence type="ECO:0000256" key="11">
    <source>
        <dbReference type="PROSITE-ProRule" id="PRU00742"/>
    </source>
</evidence>
<gene>
    <name evidence="14" type="ORF">AB205_0034830</name>
</gene>
<dbReference type="Pfam" id="PF00491">
    <property type="entry name" value="Arginase"/>
    <property type="match status" value="1"/>
</dbReference>
<dbReference type="Gene3D" id="3.40.800.10">
    <property type="entry name" value="Ureohydrolase domain"/>
    <property type="match status" value="1"/>
</dbReference>
<dbReference type="AlphaFoldDB" id="A0A2G9NAZ7"/>
<keyword evidence="7 12" id="KW-0378">Hydrolase</keyword>
<dbReference type="FunFam" id="3.40.800.10:FF:000005">
    <property type="entry name" value="Arginase"/>
    <property type="match status" value="1"/>
</dbReference>
<dbReference type="CDD" id="cd09989">
    <property type="entry name" value="Arginase"/>
    <property type="match status" value="1"/>
</dbReference>
<dbReference type="GO" id="GO:0030145">
    <property type="term" value="F:manganese ion binding"/>
    <property type="evidence" value="ECO:0007669"/>
    <property type="project" value="TreeGrafter"/>
</dbReference>
<dbReference type="SUPFAM" id="SSF52768">
    <property type="entry name" value="Arginase/deacetylase"/>
    <property type="match status" value="1"/>
</dbReference>
<dbReference type="EMBL" id="KV923767">
    <property type="protein sequence ID" value="PIN88259.1"/>
    <property type="molecule type" value="Genomic_DNA"/>
</dbReference>
<keyword evidence="8 10" id="KW-0464">Manganese</keyword>
<dbReference type="InterPro" id="IPR020855">
    <property type="entry name" value="Ureohydrolase_Mn_BS"/>
</dbReference>
<keyword evidence="4 13" id="KW-0835">Urea cycle</keyword>
<evidence type="ECO:0000256" key="1">
    <source>
        <dbReference type="ARBA" id="ARBA00005098"/>
    </source>
</evidence>
<dbReference type="InterPro" id="IPR006035">
    <property type="entry name" value="Ureohydrolase"/>
</dbReference>
<evidence type="ECO:0000313" key="14">
    <source>
        <dbReference type="EMBL" id="PIN88259.1"/>
    </source>
</evidence>
<dbReference type="GO" id="GO:0000050">
    <property type="term" value="P:urea cycle"/>
    <property type="evidence" value="ECO:0007669"/>
    <property type="project" value="UniProtKB-UniPathway"/>
</dbReference>
<evidence type="ECO:0000256" key="9">
    <source>
        <dbReference type="ARBA" id="ARBA00047391"/>
    </source>
</evidence>
<dbReference type="GO" id="GO:0004053">
    <property type="term" value="F:arginase activity"/>
    <property type="evidence" value="ECO:0007669"/>
    <property type="project" value="UniProtKB-EC"/>
</dbReference>
<evidence type="ECO:0000256" key="5">
    <source>
        <dbReference type="ARBA" id="ARBA00022503"/>
    </source>
</evidence>
<comment type="catalytic activity">
    <reaction evidence="9 13">
        <text>L-arginine + H2O = urea + L-ornithine</text>
        <dbReference type="Rhea" id="RHEA:20569"/>
        <dbReference type="ChEBI" id="CHEBI:15377"/>
        <dbReference type="ChEBI" id="CHEBI:16199"/>
        <dbReference type="ChEBI" id="CHEBI:32682"/>
        <dbReference type="ChEBI" id="CHEBI:46911"/>
        <dbReference type="EC" id="3.5.3.1"/>
    </reaction>
</comment>
<comment type="subunit">
    <text evidence="2">Homotrimer.</text>
</comment>
<keyword evidence="6 10" id="KW-0479">Metal-binding</keyword>
<dbReference type="GO" id="GO:0005634">
    <property type="term" value="C:nucleus"/>
    <property type="evidence" value="ECO:0007669"/>
    <property type="project" value="TreeGrafter"/>
</dbReference>
<evidence type="ECO:0000256" key="7">
    <source>
        <dbReference type="ARBA" id="ARBA00022801"/>
    </source>
</evidence>
<feature type="binding site" evidence="10">
    <location>
        <position position="235"/>
    </location>
    <ligand>
        <name>Mn(2+)</name>
        <dbReference type="ChEBI" id="CHEBI:29035"/>
        <label>1</label>
    </ligand>
</feature>
<reference evidence="15" key="1">
    <citation type="journal article" date="2017" name="Nat. Commun.">
        <title>The North American bullfrog draft genome provides insight into hormonal regulation of long noncoding RNA.</title>
        <authorList>
            <person name="Hammond S.A."/>
            <person name="Warren R.L."/>
            <person name="Vandervalk B.P."/>
            <person name="Kucuk E."/>
            <person name="Khan H."/>
            <person name="Gibb E.A."/>
            <person name="Pandoh P."/>
            <person name="Kirk H."/>
            <person name="Zhao Y."/>
            <person name="Jones M."/>
            <person name="Mungall A.J."/>
            <person name="Coope R."/>
            <person name="Pleasance S."/>
            <person name="Moore R.A."/>
            <person name="Holt R.A."/>
            <person name="Round J.M."/>
            <person name="Ohora S."/>
            <person name="Walle B.V."/>
            <person name="Veldhoen N."/>
            <person name="Helbing C.C."/>
            <person name="Birol I."/>
        </authorList>
    </citation>
    <scope>NUCLEOTIDE SEQUENCE [LARGE SCALE GENOMIC DNA]</scope>
</reference>
<evidence type="ECO:0000313" key="15">
    <source>
        <dbReference type="Proteomes" id="UP000228934"/>
    </source>
</evidence>
<comment type="cofactor">
    <cofactor evidence="10 13">
        <name>Mn(2+)</name>
        <dbReference type="ChEBI" id="CHEBI:29035"/>
    </cofactor>
    <text evidence="10 13">Binds 2 manganese ions per subunit.</text>
</comment>
<name>A0A2G9NAZ7_AQUCT</name>
<organism evidence="14 15">
    <name type="scientific">Aquarana catesbeiana</name>
    <name type="common">American bullfrog</name>
    <name type="synonym">Rana catesbeiana</name>
    <dbReference type="NCBI Taxonomy" id="8400"/>
    <lineage>
        <taxon>Eukaryota</taxon>
        <taxon>Metazoa</taxon>
        <taxon>Chordata</taxon>
        <taxon>Craniata</taxon>
        <taxon>Vertebrata</taxon>
        <taxon>Euteleostomi</taxon>
        <taxon>Amphibia</taxon>
        <taxon>Batrachia</taxon>
        <taxon>Anura</taxon>
        <taxon>Neobatrachia</taxon>
        <taxon>Ranoidea</taxon>
        <taxon>Ranidae</taxon>
        <taxon>Aquarana</taxon>
    </lineage>
</organism>
<comment type="pathway">
    <text evidence="1 13">Nitrogen metabolism; urea cycle; L-ornithine and urea from L-arginine: step 1/1.</text>
</comment>
<accession>A0A2G9NAZ7</accession>
<dbReference type="PROSITE" id="PS01053">
    <property type="entry name" value="ARGINASE_1"/>
    <property type="match status" value="1"/>
</dbReference>
<keyword evidence="15" id="KW-1185">Reference proteome</keyword>
<proteinExistence type="inferred from homology"/>
<dbReference type="PANTHER" id="PTHR43782">
    <property type="entry name" value="ARGINASE"/>
    <property type="match status" value="1"/>
</dbReference>
<keyword evidence="5 13" id="KW-0056">Arginine metabolism</keyword>
<protein>
    <recommendedName>
        <fullName evidence="3 13">Arginase</fullName>
        <ecNumber evidence="3 13">3.5.3.1</ecNumber>
    </recommendedName>
</protein>
<evidence type="ECO:0000256" key="3">
    <source>
        <dbReference type="ARBA" id="ARBA00012168"/>
    </source>
</evidence>
<dbReference type="GO" id="GO:0005829">
    <property type="term" value="C:cytosol"/>
    <property type="evidence" value="ECO:0007669"/>
    <property type="project" value="TreeGrafter"/>
</dbReference>
<feature type="binding site" evidence="10">
    <location>
        <position position="125"/>
    </location>
    <ligand>
        <name>Mn(2+)</name>
        <dbReference type="ChEBI" id="CHEBI:29035"/>
        <label>1</label>
    </ligand>
</feature>
<feature type="binding site" evidence="10">
    <location>
        <position position="127"/>
    </location>
    <ligand>
        <name>Mn(2+)</name>
        <dbReference type="ChEBI" id="CHEBI:29035"/>
        <label>1</label>
    </ligand>
</feature>
<sequence>MSERTKRSVGVLGAPFSKGQARGGVEEGPIYIRRAGLIEKLEELEYEVRDYGDLHFPELPCDEPFQNVKNPRTVGQAAEKVANAVSEVKRSGRVCLTLGGDHSLAVGTITGHAKVHPDLCVVWVDAHADINTPITSPSGNLHGQPVSFLIRELQTKVPAIPGFSWVQPSLSAKDIVYIGLRDVDPGEHYILKTLGIKSYSMSDVDRLTINKVMEETIEFLVGKKKRPIHLSFDIDGLDPSVAPATGTPVPGGLTYREGMYITEQLYNTGNLLFPQQSAYTGTLHYESKTRGGKCTRDKPRLLSAVDMMEVNPSRGETERESKLTVNTSLNMILSCFGKAREGFHASSLRVPDLI</sequence>
<dbReference type="OrthoDB" id="9992747at2759"/>
<evidence type="ECO:0000256" key="2">
    <source>
        <dbReference type="ARBA" id="ARBA00011233"/>
    </source>
</evidence>
<dbReference type="UniPathway" id="UPA00158">
    <property type="reaction ID" value="UER00270"/>
</dbReference>
<dbReference type="InterPro" id="IPR014033">
    <property type="entry name" value="Arginase"/>
</dbReference>
<comment type="similarity">
    <text evidence="11 12">Belongs to the arginase family.</text>
</comment>
<dbReference type="GO" id="GO:0010121">
    <property type="term" value="P:L-arginine catabolic process to proline via ornithine"/>
    <property type="evidence" value="ECO:0007669"/>
    <property type="project" value="UniProtKB-ARBA"/>
</dbReference>
<dbReference type="Proteomes" id="UP000228934">
    <property type="component" value="Unassembled WGS sequence"/>
</dbReference>
<evidence type="ECO:0000256" key="6">
    <source>
        <dbReference type="ARBA" id="ARBA00022723"/>
    </source>
</evidence>